<organism evidence="2 3">
    <name type="scientific">Catenulispora pinistramenti</name>
    <dbReference type="NCBI Taxonomy" id="2705254"/>
    <lineage>
        <taxon>Bacteria</taxon>
        <taxon>Bacillati</taxon>
        <taxon>Actinomycetota</taxon>
        <taxon>Actinomycetes</taxon>
        <taxon>Catenulisporales</taxon>
        <taxon>Catenulisporaceae</taxon>
        <taxon>Catenulispora</taxon>
    </lineage>
</organism>
<evidence type="ECO:0000313" key="3">
    <source>
        <dbReference type="Proteomes" id="UP000730482"/>
    </source>
</evidence>
<dbReference type="Proteomes" id="UP000730482">
    <property type="component" value="Unassembled WGS sequence"/>
</dbReference>
<feature type="region of interest" description="Disordered" evidence="1">
    <location>
        <begin position="141"/>
        <end position="160"/>
    </location>
</feature>
<dbReference type="Pfam" id="PF11382">
    <property type="entry name" value="MctB"/>
    <property type="match status" value="1"/>
</dbReference>
<name>A0ABS5L7D8_9ACTN</name>
<evidence type="ECO:0000313" key="2">
    <source>
        <dbReference type="EMBL" id="MBS2554054.1"/>
    </source>
</evidence>
<dbReference type="InterPro" id="IPR021522">
    <property type="entry name" value="MctB"/>
</dbReference>
<accession>A0ABS5L7D8</accession>
<feature type="compositionally biased region" description="Low complexity" evidence="1">
    <location>
        <begin position="150"/>
        <end position="160"/>
    </location>
</feature>
<keyword evidence="3" id="KW-1185">Reference proteome</keyword>
<dbReference type="RefSeq" id="WP_212021181.1">
    <property type="nucleotide sequence ID" value="NZ_JAAFYZ010000314.1"/>
</dbReference>
<sequence>MIDFRYHVVSIVAVFLALTVGLVIGSSYLSKVAYDELNNQLSSLRGQNQALHGTQNQLSAQVRDRDSLIAALGPDAVSGKLTGHSVAVVMLPGTDGSSGDALSDLLGKAGAQVTGEVTLKSSLLDPDQGGKLTAAAAKLPAAERGGEQLPTPSSSATSATPPSVIALADIAGAVVHRIPANNSGVGEQAITDQASQDVLTAYSNAGYIDVKSASATSADLVVVMAPPAPSSGSSSNDAADALYLGFLKDLTGGGRSLGAVLAGPASSAESPGLLAAALKDSWVSKNVSTADTADQASGRIITVFALAEAAGGKTGHYGLTGTADGPLPDLH</sequence>
<dbReference type="EMBL" id="JAAFYZ010000314">
    <property type="protein sequence ID" value="MBS2554054.1"/>
    <property type="molecule type" value="Genomic_DNA"/>
</dbReference>
<comment type="caution">
    <text evidence="2">The sequence shown here is derived from an EMBL/GenBank/DDBJ whole genome shotgun (WGS) entry which is preliminary data.</text>
</comment>
<protein>
    <submittedName>
        <fullName evidence="2">Copper transporter</fullName>
    </submittedName>
</protein>
<reference evidence="2 3" key="1">
    <citation type="submission" date="2020-02" db="EMBL/GenBank/DDBJ databases">
        <title>Acidophilic actinobacteria isolated from forest soil.</title>
        <authorList>
            <person name="Golinska P."/>
        </authorList>
    </citation>
    <scope>NUCLEOTIDE SEQUENCE [LARGE SCALE GENOMIC DNA]</scope>
    <source>
        <strain evidence="2 3">NL8</strain>
    </source>
</reference>
<gene>
    <name evidence="2" type="ORF">KGQ19_45095</name>
</gene>
<proteinExistence type="predicted"/>
<evidence type="ECO:0000256" key="1">
    <source>
        <dbReference type="SAM" id="MobiDB-lite"/>
    </source>
</evidence>